<dbReference type="Gene3D" id="3.40.50.150">
    <property type="entry name" value="Vaccinia Virus protein VP39"/>
    <property type="match status" value="1"/>
</dbReference>
<dbReference type="PANTHER" id="PTHR43861">
    <property type="entry name" value="TRANS-ACONITATE 2-METHYLTRANSFERASE-RELATED"/>
    <property type="match status" value="1"/>
</dbReference>
<keyword evidence="6" id="KW-1185">Reference proteome</keyword>
<dbReference type="CDD" id="cd02440">
    <property type="entry name" value="AdoMet_MTases"/>
    <property type="match status" value="1"/>
</dbReference>
<dbReference type="AlphaFoldDB" id="M0BBM1"/>
<dbReference type="Pfam" id="PF13649">
    <property type="entry name" value="Methyltransf_25"/>
    <property type="match status" value="1"/>
</dbReference>
<organism evidence="5 6">
    <name type="scientific">Halovivax asiaticus JCM 14624</name>
    <dbReference type="NCBI Taxonomy" id="1227490"/>
    <lineage>
        <taxon>Archaea</taxon>
        <taxon>Methanobacteriati</taxon>
        <taxon>Methanobacteriota</taxon>
        <taxon>Stenosarchaea group</taxon>
        <taxon>Halobacteria</taxon>
        <taxon>Halobacteriales</taxon>
        <taxon>Natrialbaceae</taxon>
        <taxon>Halovivax</taxon>
    </lineage>
</organism>
<evidence type="ECO:0000256" key="2">
    <source>
        <dbReference type="ARBA" id="ARBA00022679"/>
    </source>
</evidence>
<dbReference type="Proteomes" id="UP000011560">
    <property type="component" value="Unassembled WGS sequence"/>
</dbReference>
<feature type="region of interest" description="Disordered" evidence="3">
    <location>
        <begin position="1"/>
        <end position="24"/>
    </location>
</feature>
<dbReference type="InterPro" id="IPR041698">
    <property type="entry name" value="Methyltransf_25"/>
</dbReference>
<reference evidence="5 6" key="1">
    <citation type="journal article" date="2014" name="PLoS Genet.">
        <title>Phylogenetically driven sequencing of extremely halophilic archaea reveals strategies for static and dynamic osmo-response.</title>
        <authorList>
            <person name="Becker E.A."/>
            <person name="Seitzer P.M."/>
            <person name="Tritt A."/>
            <person name="Larsen D."/>
            <person name="Krusor M."/>
            <person name="Yao A.I."/>
            <person name="Wu D."/>
            <person name="Madern D."/>
            <person name="Eisen J.A."/>
            <person name="Darling A.E."/>
            <person name="Facciotti M.T."/>
        </authorList>
    </citation>
    <scope>NUCLEOTIDE SEQUENCE [LARGE SCALE GENOMIC DNA]</scope>
    <source>
        <strain evidence="5 6">JCM 14624</strain>
    </source>
</reference>
<keyword evidence="5" id="KW-0830">Ubiquinone</keyword>
<feature type="compositionally biased region" description="Gly residues" evidence="3">
    <location>
        <begin position="1"/>
        <end position="10"/>
    </location>
</feature>
<evidence type="ECO:0000256" key="1">
    <source>
        <dbReference type="ARBA" id="ARBA00022603"/>
    </source>
</evidence>
<comment type="caution">
    <text evidence="5">The sequence shown here is derived from an EMBL/GenBank/DDBJ whole genome shotgun (WGS) entry which is preliminary data.</text>
</comment>
<dbReference type="GO" id="GO:0008168">
    <property type="term" value="F:methyltransferase activity"/>
    <property type="evidence" value="ECO:0007669"/>
    <property type="project" value="UniProtKB-KW"/>
</dbReference>
<feature type="domain" description="Methyltransferase" evidence="4">
    <location>
        <begin position="66"/>
        <end position="163"/>
    </location>
</feature>
<evidence type="ECO:0000256" key="3">
    <source>
        <dbReference type="SAM" id="MobiDB-lite"/>
    </source>
</evidence>
<name>M0BBM1_9EURY</name>
<accession>M0BBM1</accession>
<evidence type="ECO:0000313" key="6">
    <source>
        <dbReference type="Proteomes" id="UP000011560"/>
    </source>
</evidence>
<dbReference type="PANTHER" id="PTHR43861:SF1">
    <property type="entry name" value="TRANS-ACONITATE 2-METHYLTRANSFERASE"/>
    <property type="match status" value="1"/>
</dbReference>
<dbReference type="EMBL" id="AOIQ01000021">
    <property type="protein sequence ID" value="ELZ08220.1"/>
    <property type="molecule type" value="Genomic_DNA"/>
</dbReference>
<sequence>MRSDGRGGFGVTEEDDPDDPAAHRNQVREGYDELARTYAAEREQDSEELALIEELYARIDDASPRVLDAGCGDGRAASQPLSELGAAVVGLDVSRSQLELASETVGRTVEGNDIPLVQGDLTSLPFEDDAFGGICALHSIIHVPKTEHESVLEEFARVTAAGGWLLLTVGAGAWEGENPDWLDGGAAMRWSFHGDEWTRETLDEVGFTVADARTIGDELGGGEWRYLLARRA</sequence>
<keyword evidence="1 5" id="KW-0489">Methyltransferase</keyword>
<evidence type="ECO:0000313" key="5">
    <source>
        <dbReference type="EMBL" id="ELZ08220.1"/>
    </source>
</evidence>
<dbReference type="STRING" id="1227490.C479_12803"/>
<keyword evidence="2 5" id="KW-0808">Transferase</keyword>
<dbReference type="SUPFAM" id="SSF53335">
    <property type="entry name" value="S-adenosyl-L-methionine-dependent methyltransferases"/>
    <property type="match status" value="1"/>
</dbReference>
<protein>
    <submittedName>
        <fullName evidence="5">Ubiquinone/menaquinone biosynthesis methyltransferase UbiE</fullName>
    </submittedName>
</protein>
<dbReference type="InterPro" id="IPR029063">
    <property type="entry name" value="SAM-dependent_MTases_sf"/>
</dbReference>
<gene>
    <name evidence="5" type="ORF">C479_12803</name>
</gene>
<evidence type="ECO:0000259" key="4">
    <source>
        <dbReference type="Pfam" id="PF13649"/>
    </source>
</evidence>
<dbReference type="GO" id="GO:0032259">
    <property type="term" value="P:methylation"/>
    <property type="evidence" value="ECO:0007669"/>
    <property type="project" value="UniProtKB-KW"/>
</dbReference>
<proteinExistence type="predicted"/>